<keyword evidence="2" id="KW-1185">Reference proteome</keyword>
<evidence type="ECO:0000313" key="2">
    <source>
        <dbReference type="Proteomes" id="UP000269221"/>
    </source>
</evidence>
<dbReference type="EMBL" id="QRBI01000134">
    <property type="protein sequence ID" value="RMC01930.1"/>
    <property type="molecule type" value="Genomic_DNA"/>
</dbReference>
<accession>A0A3M0JT38</accession>
<name>A0A3M0JT38_HIRRU</name>
<organism evidence="1 2">
    <name type="scientific">Hirundo rustica rustica</name>
    <dbReference type="NCBI Taxonomy" id="333673"/>
    <lineage>
        <taxon>Eukaryota</taxon>
        <taxon>Metazoa</taxon>
        <taxon>Chordata</taxon>
        <taxon>Craniata</taxon>
        <taxon>Vertebrata</taxon>
        <taxon>Euteleostomi</taxon>
        <taxon>Archelosauria</taxon>
        <taxon>Archosauria</taxon>
        <taxon>Dinosauria</taxon>
        <taxon>Saurischia</taxon>
        <taxon>Theropoda</taxon>
        <taxon>Coelurosauria</taxon>
        <taxon>Aves</taxon>
        <taxon>Neognathae</taxon>
        <taxon>Neoaves</taxon>
        <taxon>Telluraves</taxon>
        <taxon>Australaves</taxon>
        <taxon>Passeriformes</taxon>
        <taxon>Sylvioidea</taxon>
        <taxon>Hirundinidae</taxon>
        <taxon>Hirundo</taxon>
    </lineage>
</organism>
<dbReference type="AlphaFoldDB" id="A0A3M0JT38"/>
<reference evidence="1 2" key="1">
    <citation type="submission" date="2018-07" db="EMBL/GenBank/DDBJ databases">
        <title>A high quality draft genome assembly of the barn swallow (H. rustica rustica).</title>
        <authorList>
            <person name="Formenti G."/>
            <person name="Chiara M."/>
            <person name="Poveda L."/>
            <person name="Francoijs K.-J."/>
            <person name="Bonisoli-Alquati A."/>
            <person name="Canova L."/>
            <person name="Gianfranceschi L."/>
            <person name="Horner D.S."/>
            <person name="Saino N."/>
        </authorList>
    </citation>
    <scope>NUCLEOTIDE SEQUENCE [LARGE SCALE GENOMIC DNA]</scope>
    <source>
        <strain evidence="1">Chelidonia</strain>
        <tissue evidence="1">Blood</tissue>
    </source>
</reference>
<dbReference type="Proteomes" id="UP000269221">
    <property type="component" value="Unassembled WGS sequence"/>
</dbReference>
<gene>
    <name evidence="1" type="ORF">DUI87_21091</name>
</gene>
<sequence length="185" mass="21247">MPPVTHAWHLTPPPNFASLQNPSLALERLPSSSGLCRVFRKGSRDHPEQFHTITRFYPFGWMNPEGKGSNSTFYAHSGLCFLLTRHHDLSTEHFEARANRRSSTVSLGDDISKRESKTYENSMHLRLTQNPEWKKFWLSLEPFLLLQADLDPLLEVSGHRLDLMIPKFLSSLVHAVIHPVILFVH</sequence>
<evidence type="ECO:0000313" key="1">
    <source>
        <dbReference type="EMBL" id="RMC01930.1"/>
    </source>
</evidence>
<dbReference type="OrthoDB" id="10667435at2759"/>
<proteinExistence type="predicted"/>
<protein>
    <submittedName>
        <fullName evidence="1">Uncharacterized protein</fullName>
    </submittedName>
</protein>
<comment type="caution">
    <text evidence="1">The sequence shown here is derived from an EMBL/GenBank/DDBJ whole genome shotgun (WGS) entry which is preliminary data.</text>
</comment>